<evidence type="ECO:0000313" key="4">
    <source>
        <dbReference type="Proteomes" id="UP001265746"/>
    </source>
</evidence>
<feature type="coiled-coil region" evidence="1">
    <location>
        <begin position="258"/>
        <end position="292"/>
    </location>
</feature>
<keyword evidence="1" id="KW-0175">Coiled coil</keyword>
<feature type="compositionally biased region" description="Polar residues" evidence="2">
    <location>
        <begin position="525"/>
        <end position="541"/>
    </location>
</feature>
<evidence type="ECO:0000256" key="2">
    <source>
        <dbReference type="SAM" id="MobiDB-lite"/>
    </source>
</evidence>
<protein>
    <submittedName>
        <fullName evidence="3">Uncharacterized protein</fullName>
    </submittedName>
</protein>
<dbReference type="Gene3D" id="1.10.287.1490">
    <property type="match status" value="1"/>
</dbReference>
<dbReference type="EMBL" id="JAUJFL010000001">
    <property type="protein sequence ID" value="KAK2615536.1"/>
    <property type="molecule type" value="Genomic_DNA"/>
</dbReference>
<name>A0AAD9SSM4_PHOAM</name>
<feature type="compositionally biased region" description="Polar residues" evidence="2">
    <location>
        <begin position="456"/>
        <end position="473"/>
    </location>
</feature>
<dbReference type="AlphaFoldDB" id="A0AAD9SSM4"/>
<evidence type="ECO:0000313" key="3">
    <source>
        <dbReference type="EMBL" id="KAK2615536.1"/>
    </source>
</evidence>
<dbReference type="PANTHER" id="PTHR45615:SF80">
    <property type="entry name" value="GRIP DOMAIN-CONTAINING PROTEIN"/>
    <property type="match status" value="1"/>
</dbReference>
<feature type="region of interest" description="Disordered" evidence="2">
    <location>
        <begin position="426"/>
        <end position="568"/>
    </location>
</feature>
<feature type="region of interest" description="Disordered" evidence="2">
    <location>
        <begin position="693"/>
        <end position="758"/>
    </location>
</feature>
<feature type="compositionally biased region" description="Polar residues" evidence="2">
    <location>
        <begin position="694"/>
        <end position="728"/>
    </location>
</feature>
<sequence length="803" mass="87759">MADPHSERLDLDTFAVAASQPDTLRCCCGNTDCIYLKHNCSVLDSVEKDVHTAAKLGQALLARHEAYMASAERDRYEMQSRIEQLETEKRTLEAENARTIQENRALLDQLESYNNSVIDSETQIRSLEATLQSSEQAIRKLQGAEARATEMEDQLANLEAEQAALRNTLVTTEGEARSAMQRWRRAEKGISDLQEKLEKIEREACEERQRHAEVLARMEKQRSMEKDLNTAAGRLKGAAAAKTMGEGNNGGTVVSHFVRDLLQDNANLQVGMAELRELLLNSNDEMQHLREQLIFHQPVEDRETSAANTLRAELDPDEMEPPSPTSPKSPQSEQKSRPTASVSQELHIHHHYHVAKAVEPKKPKKKRQNLTHNLFNPSRNFAPSSPPSPSLPHWRLPHTPSAPTLISHSVRDSISTAPSTRWSVFSEQPSDFAPSSVPSSPVSNRRGSVFDRTGHDTSYPTSPVTSIDPTSPVWTRHKKQPSDASRRKFSVPRPLFLDGLPEDDQSVARRHGNGNASKLRDTVPTILTTSEDGPESTTTAVSPEELTAGSTDSGDALPSMPLTPSYDDCYHTNTRPRLHRAASSESIMSLTGGLDIHTLKARPSQLSFRPLGAAMADIGLSAVTARPTIARGSTEGRSGGMTLRDKLSHPNFRAGDRAASASAALSSLASTPEVPQRSASGAGFGRLVGWRPWASTNSRGGDSASNTPTSDRSRSISPNPASGSSPATSVIDVPRASSNQTPKKPPPKELAFSPRTFGINQPGAIPGFQEYLAYHQRRGPQAKVVPDVVDTEALREILEEEGL</sequence>
<feature type="region of interest" description="Disordered" evidence="2">
    <location>
        <begin position="313"/>
        <end position="343"/>
    </location>
</feature>
<gene>
    <name evidence="3" type="ORF">N8I77_002283</name>
</gene>
<reference evidence="3" key="1">
    <citation type="submission" date="2023-06" db="EMBL/GenBank/DDBJ databases">
        <authorList>
            <person name="Noh H."/>
        </authorList>
    </citation>
    <scope>NUCLEOTIDE SEQUENCE</scope>
    <source>
        <strain evidence="3">DUCC20226</strain>
    </source>
</reference>
<feature type="region of interest" description="Disordered" evidence="2">
    <location>
        <begin position="374"/>
        <end position="398"/>
    </location>
</feature>
<proteinExistence type="predicted"/>
<keyword evidence="4" id="KW-1185">Reference proteome</keyword>
<dbReference type="SUPFAM" id="SSF57997">
    <property type="entry name" value="Tropomyosin"/>
    <property type="match status" value="1"/>
</dbReference>
<dbReference type="PANTHER" id="PTHR45615">
    <property type="entry name" value="MYOSIN HEAVY CHAIN, NON-MUSCLE"/>
    <property type="match status" value="1"/>
</dbReference>
<accession>A0AAD9SSM4</accession>
<comment type="caution">
    <text evidence="3">The sequence shown here is derived from an EMBL/GenBank/DDBJ whole genome shotgun (WGS) entry which is preliminary data.</text>
</comment>
<dbReference type="Proteomes" id="UP001265746">
    <property type="component" value="Unassembled WGS sequence"/>
</dbReference>
<organism evidence="3 4">
    <name type="scientific">Phomopsis amygdali</name>
    <name type="common">Fusicoccum amygdali</name>
    <dbReference type="NCBI Taxonomy" id="1214568"/>
    <lineage>
        <taxon>Eukaryota</taxon>
        <taxon>Fungi</taxon>
        <taxon>Dikarya</taxon>
        <taxon>Ascomycota</taxon>
        <taxon>Pezizomycotina</taxon>
        <taxon>Sordariomycetes</taxon>
        <taxon>Sordariomycetidae</taxon>
        <taxon>Diaporthales</taxon>
        <taxon>Diaporthaceae</taxon>
        <taxon>Diaporthe</taxon>
    </lineage>
</organism>
<feature type="region of interest" description="Disordered" evidence="2">
    <location>
        <begin position="629"/>
        <end position="649"/>
    </location>
</feature>
<feature type="coiled-coil region" evidence="1">
    <location>
        <begin position="68"/>
        <end position="210"/>
    </location>
</feature>
<feature type="compositionally biased region" description="Low complexity" evidence="2">
    <location>
        <begin position="434"/>
        <end position="443"/>
    </location>
</feature>
<evidence type="ECO:0000256" key="1">
    <source>
        <dbReference type="SAM" id="Coils"/>
    </source>
</evidence>